<dbReference type="InterPro" id="IPR042095">
    <property type="entry name" value="SUMF_sf"/>
</dbReference>
<keyword evidence="3" id="KW-1185">Reference proteome</keyword>
<dbReference type="Gene3D" id="3.90.1580.10">
    <property type="entry name" value="paralog of FGE (formylglycine-generating enzyme)"/>
    <property type="match status" value="1"/>
</dbReference>
<comment type="caution">
    <text evidence="2">The sequence shown here is derived from an EMBL/GenBank/DDBJ whole genome shotgun (WGS) entry which is preliminary data.</text>
</comment>
<name>A0ABV9YZI1_9HYPH</name>
<dbReference type="InterPro" id="IPR005532">
    <property type="entry name" value="SUMF_dom"/>
</dbReference>
<dbReference type="InterPro" id="IPR016187">
    <property type="entry name" value="CTDL_fold"/>
</dbReference>
<evidence type="ECO:0000313" key="3">
    <source>
        <dbReference type="Proteomes" id="UP001595796"/>
    </source>
</evidence>
<feature type="domain" description="Sulfatase-modifying factor enzyme-like" evidence="1">
    <location>
        <begin position="13"/>
        <end position="314"/>
    </location>
</feature>
<dbReference type="PANTHER" id="PTHR23150">
    <property type="entry name" value="SULFATASE MODIFYING FACTOR 1, 2"/>
    <property type="match status" value="1"/>
</dbReference>
<dbReference type="SUPFAM" id="SSF56436">
    <property type="entry name" value="C-type lectin-like"/>
    <property type="match status" value="1"/>
</dbReference>
<dbReference type="Proteomes" id="UP001595796">
    <property type="component" value="Unassembled WGS sequence"/>
</dbReference>
<dbReference type="Pfam" id="PF03781">
    <property type="entry name" value="FGE-sulfatase"/>
    <property type="match status" value="1"/>
</dbReference>
<dbReference type="InterPro" id="IPR051043">
    <property type="entry name" value="Sulfatase_Mod_Factor_Kinase"/>
</dbReference>
<dbReference type="EMBL" id="JBHSJF010000002">
    <property type="protein sequence ID" value="MFC5066927.1"/>
    <property type="molecule type" value="Genomic_DNA"/>
</dbReference>
<dbReference type="PANTHER" id="PTHR23150:SF19">
    <property type="entry name" value="FORMYLGLYCINE-GENERATING ENZYME"/>
    <property type="match status" value="1"/>
</dbReference>
<dbReference type="RefSeq" id="WP_114957342.1">
    <property type="nucleotide sequence ID" value="NZ_JBHSJF010000002.1"/>
</dbReference>
<sequence length="323" mass="36152">MSMLLEPEVAAPPGMARIPGGLFNMGSNHHYAEEKPVHRVRVDAFLMERTPVTNAEFRAFVEETGHITFAEIAPRAEDYPGAKPEMLRPSSLVFMQPSGPVDLRNWSNWWNFMAGADWRHPYGSGSSIDGLDDHPVVHVAYSDAEAYAKWAGKRLPTEAEWEFAARGGLKDADYAWGDTFAPDGQAMANTWQGQFPWQNLAEDGYERTSPVGSFPANGYGLHDLIGNVWEWTSDWFVDHHPADETKTCCVPLNPRGPRENESYDRCQPEIRIPRKVLKGGSHLCAPNYCRRYRPAARHPEPVDTSTSHVGFRCVTDAPAGQDK</sequence>
<proteinExistence type="predicted"/>
<evidence type="ECO:0000313" key="2">
    <source>
        <dbReference type="EMBL" id="MFC5066927.1"/>
    </source>
</evidence>
<gene>
    <name evidence="2" type="ORF">ACFPFW_02745</name>
</gene>
<protein>
    <submittedName>
        <fullName evidence="2">Formylglycine-generating enzyme family protein</fullName>
    </submittedName>
</protein>
<accession>A0ABV9YZI1</accession>
<evidence type="ECO:0000259" key="1">
    <source>
        <dbReference type="Pfam" id="PF03781"/>
    </source>
</evidence>
<organism evidence="2 3">
    <name type="scientific">Flaviflagellibacter deserti</name>
    <dbReference type="NCBI Taxonomy" id="2267266"/>
    <lineage>
        <taxon>Bacteria</taxon>
        <taxon>Pseudomonadati</taxon>
        <taxon>Pseudomonadota</taxon>
        <taxon>Alphaproteobacteria</taxon>
        <taxon>Hyphomicrobiales</taxon>
        <taxon>Flaviflagellibacter</taxon>
    </lineage>
</organism>
<reference evidence="3" key="1">
    <citation type="journal article" date="2019" name="Int. J. Syst. Evol. Microbiol.">
        <title>The Global Catalogue of Microorganisms (GCM) 10K type strain sequencing project: providing services to taxonomists for standard genome sequencing and annotation.</title>
        <authorList>
            <consortium name="The Broad Institute Genomics Platform"/>
            <consortium name="The Broad Institute Genome Sequencing Center for Infectious Disease"/>
            <person name="Wu L."/>
            <person name="Ma J."/>
        </authorList>
    </citation>
    <scope>NUCLEOTIDE SEQUENCE [LARGE SCALE GENOMIC DNA]</scope>
    <source>
        <strain evidence="3">CGMCC 1.16444</strain>
    </source>
</reference>